<dbReference type="VEuPathDB" id="MicrosporidiaDB:EROM_030910"/>
<dbReference type="OrthoDB" id="1926878at2759"/>
<sequence length="347" mass="40302">MVVIGREEEYLKLERYLDIFLSTEAGGIVYISGVPGAGKTHTVLELMERRQVSYLFLNATELRMKREVYKWILTNLPCSSGSKRMHLMNLQQHFMECTLPHVIVIDEVDILVGKTQEVLYNVFDMPYLKNSKVLLFVISNTINLPERLFEPKVCSRIGGRRVNFMPYTSMQLCSMAEGHRMKRKCIELISKRIGAISGDVRKVKDVIDRVRESEKGEDAEVLDVDGIMRKMYAPVYTYCLQGLSFYQKAILFLFNESERERMKVNELYEEFISFCKRSDVKEVGFFEYLDLIEALVGYGILGCRNSGKEVLAMVLKEEVERSLECDNEYLEMFRRSGNRRWPKETSG</sequence>
<reference evidence="4 5" key="1">
    <citation type="journal article" date="2012" name="Proc. Natl. Acad. Sci. U.S.A.">
        <title>Gain and loss of multiple functionally related, horizontally transferred genes in the reduced genomes of two microsporidian parasites.</title>
        <authorList>
            <person name="Pombert J.-F."/>
            <person name="Selman M."/>
            <person name="Burki F."/>
            <person name="Bardell F.T."/>
            <person name="Farinelli L."/>
            <person name="Solter L.F."/>
            <person name="Whitman D.W."/>
            <person name="Weiss L.M."/>
            <person name="Corradi N."/>
            <person name="Keeling P.J."/>
        </authorList>
    </citation>
    <scope>NUCLEOTIDE SEQUENCE [LARGE SCALE GENOMIC DNA]</scope>
    <source>
        <strain evidence="4 5">SJ-2008</strain>
    </source>
</reference>
<dbReference type="GO" id="GO:0033314">
    <property type="term" value="P:mitotic DNA replication checkpoint signaling"/>
    <property type="evidence" value="ECO:0007669"/>
    <property type="project" value="TreeGrafter"/>
</dbReference>
<dbReference type="GO" id="GO:0003688">
    <property type="term" value="F:DNA replication origin binding"/>
    <property type="evidence" value="ECO:0007669"/>
    <property type="project" value="TreeGrafter"/>
</dbReference>
<dbReference type="InterPro" id="IPR049945">
    <property type="entry name" value="AAA_22"/>
</dbReference>
<feature type="domain" description="AAA+ ATPase" evidence="3">
    <location>
        <begin position="25"/>
        <end position="163"/>
    </location>
</feature>
<dbReference type="SUPFAM" id="SSF52540">
    <property type="entry name" value="P-loop containing nucleoside triphosphate hydrolases"/>
    <property type="match status" value="1"/>
</dbReference>
<dbReference type="Pfam" id="PF13401">
    <property type="entry name" value="AAA_22"/>
    <property type="match status" value="1"/>
</dbReference>
<evidence type="ECO:0000256" key="1">
    <source>
        <dbReference type="ARBA" id="ARBA00006184"/>
    </source>
</evidence>
<dbReference type="GeneID" id="20521002"/>
<gene>
    <name evidence="4" type="ordered locus">EROM_030910</name>
</gene>
<dbReference type="InterPro" id="IPR050311">
    <property type="entry name" value="ORC1/CDC6"/>
</dbReference>
<organism evidence="4 5">
    <name type="scientific">Encephalitozoon romaleae (strain SJ-2008)</name>
    <name type="common">Microsporidian parasite</name>
    <dbReference type="NCBI Taxonomy" id="1178016"/>
    <lineage>
        <taxon>Eukaryota</taxon>
        <taxon>Fungi</taxon>
        <taxon>Fungi incertae sedis</taxon>
        <taxon>Microsporidia</taxon>
        <taxon>Unikaryonidae</taxon>
        <taxon>Encephalitozoon</taxon>
    </lineage>
</organism>
<evidence type="ECO:0000313" key="5">
    <source>
        <dbReference type="Proteomes" id="UP000010094"/>
    </source>
</evidence>
<evidence type="ECO:0000259" key="3">
    <source>
        <dbReference type="SMART" id="SM00382"/>
    </source>
</evidence>
<dbReference type="CDD" id="cd00009">
    <property type="entry name" value="AAA"/>
    <property type="match status" value="1"/>
</dbReference>
<keyword evidence="2" id="KW-0235">DNA replication</keyword>
<dbReference type="PANTHER" id="PTHR10763:SF26">
    <property type="entry name" value="CELL DIVISION CONTROL PROTEIN 6 HOMOLOG"/>
    <property type="match status" value="1"/>
</dbReference>
<dbReference type="Proteomes" id="UP000010094">
    <property type="component" value="Chromosome III"/>
</dbReference>
<comment type="similarity">
    <text evidence="1">Belongs to the CDC6/cdc18 family.</text>
</comment>
<dbReference type="GO" id="GO:0016887">
    <property type="term" value="F:ATP hydrolysis activity"/>
    <property type="evidence" value="ECO:0007669"/>
    <property type="project" value="InterPro"/>
</dbReference>
<dbReference type="KEGG" id="ero:EROM_030910"/>
<proteinExistence type="inferred from homology"/>
<protein>
    <submittedName>
        <fullName evidence="4">Origin recognition complex subunit 1</fullName>
    </submittedName>
</protein>
<name>I7AQX1_ENCRO</name>
<evidence type="ECO:0000313" key="4">
    <source>
        <dbReference type="EMBL" id="AFN82712.1"/>
    </source>
</evidence>
<dbReference type="GO" id="GO:0005634">
    <property type="term" value="C:nucleus"/>
    <property type="evidence" value="ECO:0007669"/>
    <property type="project" value="TreeGrafter"/>
</dbReference>
<keyword evidence="5" id="KW-1185">Reference proteome</keyword>
<accession>I7AQX1</accession>
<dbReference type="SMART" id="SM00382">
    <property type="entry name" value="AAA"/>
    <property type="match status" value="1"/>
</dbReference>
<dbReference type="HOGENOM" id="CLU_012774_5_0_1"/>
<dbReference type="Gene3D" id="3.40.50.300">
    <property type="entry name" value="P-loop containing nucleotide triphosphate hydrolases"/>
    <property type="match status" value="1"/>
</dbReference>
<evidence type="ECO:0000256" key="2">
    <source>
        <dbReference type="ARBA" id="ARBA00022705"/>
    </source>
</evidence>
<dbReference type="AlphaFoldDB" id="I7AQX1"/>
<dbReference type="GO" id="GO:0006270">
    <property type="term" value="P:DNA replication initiation"/>
    <property type="evidence" value="ECO:0007669"/>
    <property type="project" value="TreeGrafter"/>
</dbReference>
<dbReference type="RefSeq" id="XP_009264209.1">
    <property type="nucleotide sequence ID" value="XM_009265934.1"/>
</dbReference>
<dbReference type="EMBL" id="CP003520">
    <property type="protein sequence ID" value="AFN82712.1"/>
    <property type="molecule type" value="Genomic_DNA"/>
</dbReference>
<dbReference type="InterPro" id="IPR027417">
    <property type="entry name" value="P-loop_NTPase"/>
</dbReference>
<dbReference type="InterPro" id="IPR003593">
    <property type="entry name" value="AAA+_ATPase"/>
</dbReference>
<dbReference type="PANTHER" id="PTHR10763">
    <property type="entry name" value="CELL DIVISION CONTROL PROTEIN 6-RELATED"/>
    <property type="match status" value="1"/>
</dbReference>